<feature type="binding site" evidence="2">
    <location>
        <position position="74"/>
    </location>
    <ligand>
        <name>substrate</name>
    </ligand>
</feature>
<comment type="caution">
    <text evidence="3">The sequence shown here is derived from an EMBL/GenBank/DDBJ whole genome shotgun (WGS) entry which is preliminary data.</text>
</comment>
<evidence type="ECO:0000256" key="2">
    <source>
        <dbReference type="PIRSR" id="PIRSR613078-2"/>
    </source>
</evidence>
<dbReference type="InterPro" id="IPR029033">
    <property type="entry name" value="His_PPase_superfam"/>
</dbReference>
<feature type="active site" description="Proton donor/acceptor" evidence="1">
    <location>
        <position position="101"/>
    </location>
</feature>
<dbReference type="Gene3D" id="3.40.50.1240">
    <property type="entry name" value="Phosphoglycerate mutase-like"/>
    <property type="match status" value="1"/>
</dbReference>
<reference evidence="3" key="1">
    <citation type="journal article" date="2014" name="Int. J. Syst. Evol. Microbiol.">
        <title>Complete genome sequence of Corynebacterium casei LMG S-19264T (=DSM 44701T), isolated from a smear-ripened cheese.</title>
        <authorList>
            <consortium name="US DOE Joint Genome Institute (JGI-PGF)"/>
            <person name="Walter F."/>
            <person name="Albersmeier A."/>
            <person name="Kalinowski J."/>
            <person name="Ruckert C."/>
        </authorList>
    </citation>
    <scope>NUCLEOTIDE SEQUENCE</scope>
    <source>
        <strain evidence="3">CGMCC 1.12919</strain>
    </source>
</reference>
<name>A0A916U727_9HYPH</name>
<reference evidence="3" key="2">
    <citation type="submission" date="2020-09" db="EMBL/GenBank/DDBJ databases">
        <authorList>
            <person name="Sun Q."/>
            <person name="Zhou Y."/>
        </authorList>
    </citation>
    <scope>NUCLEOTIDE SEQUENCE</scope>
    <source>
        <strain evidence="3">CGMCC 1.12919</strain>
    </source>
</reference>
<dbReference type="GO" id="GO:0005737">
    <property type="term" value="C:cytoplasm"/>
    <property type="evidence" value="ECO:0007669"/>
    <property type="project" value="TreeGrafter"/>
</dbReference>
<dbReference type="Proteomes" id="UP000637002">
    <property type="component" value="Unassembled WGS sequence"/>
</dbReference>
<dbReference type="RefSeq" id="WP_188609044.1">
    <property type="nucleotide sequence ID" value="NZ_BMGG01000003.1"/>
</dbReference>
<dbReference type="PANTHER" id="PTHR48100:SF59">
    <property type="entry name" value="ADENOSYLCOBALAMIN_ALPHA-RIBAZOLE PHOSPHATASE"/>
    <property type="match status" value="1"/>
</dbReference>
<dbReference type="CDD" id="cd07067">
    <property type="entry name" value="HP_PGM_like"/>
    <property type="match status" value="1"/>
</dbReference>
<dbReference type="EMBL" id="BMGG01000003">
    <property type="protein sequence ID" value="GGC61787.1"/>
    <property type="molecule type" value="Genomic_DNA"/>
</dbReference>
<evidence type="ECO:0000313" key="3">
    <source>
        <dbReference type="EMBL" id="GGC61787.1"/>
    </source>
</evidence>
<dbReference type="InterPro" id="IPR050275">
    <property type="entry name" value="PGM_Phosphatase"/>
</dbReference>
<protein>
    <submittedName>
        <fullName evidence="3">Phosphoglycerate mutase</fullName>
    </submittedName>
</protein>
<dbReference type="PIRSF" id="PIRSF000709">
    <property type="entry name" value="6PFK_2-Ptase"/>
    <property type="match status" value="1"/>
</dbReference>
<sequence>MSGPETGAGTAAAPTLYFVRHGETDWNAAGRLQGRRDTELNATGRRQAEASGRALRALIAAPAELAYVSSPLRRARATMEGLRHAIGLAPAAYALDERLMELSFGRWEGLTWREIRTGQPRLHGERKARIWDFVPPGGESYADLAARLTPFVRDLVRDTVIVSHGGVARALAAGLAGVATAEAVKLDIWQGRVLVFAGGRLTWSEGL</sequence>
<organism evidence="3 4">
    <name type="scientific">Chelatococcus reniformis</name>
    <dbReference type="NCBI Taxonomy" id="1494448"/>
    <lineage>
        <taxon>Bacteria</taxon>
        <taxon>Pseudomonadati</taxon>
        <taxon>Pseudomonadota</taxon>
        <taxon>Alphaproteobacteria</taxon>
        <taxon>Hyphomicrobiales</taxon>
        <taxon>Chelatococcaceae</taxon>
        <taxon>Chelatococcus</taxon>
    </lineage>
</organism>
<accession>A0A916U727</accession>
<proteinExistence type="predicted"/>
<dbReference type="SMART" id="SM00855">
    <property type="entry name" value="PGAM"/>
    <property type="match status" value="1"/>
</dbReference>
<dbReference type="PANTHER" id="PTHR48100">
    <property type="entry name" value="BROAD-SPECIFICITY PHOSPHATASE YOR283W-RELATED"/>
    <property type="match status" value="1"/>
</dbReference>
<dbReference type="AlphaFoldDB" id="A0A916U727"/>
<feature type="binding site" evidence="2">
    <location>
        <begin position="20"/>
        <end position="27"/>
    </location>
    <ligand>
        <name>substrate</name>
    </ligand>
</feature>
<evidence type="ECO:0000256" key="1">
    <source>
        <dbReference type="PIRSR" id="PIRSR613078-1"/>
    </source>
</evidence>
<dbReference type="InterPro" id="IPR013078">
    <property type="entry name" value="His_Pase_superF_clade-1"/>
</dbReference>
<feature type="active site" description="Tele-phosphohistidine intermediate" evidence="1">
    <location>
        <position position="21"/>
    </location>
</feature>
<gene>
    <name evidence="3" type="ORF">GCM10010994_20480</name>
</gene>
<evidence type="ECO:0000313" key="4">
    <source>
        <dbReference type="Proteomes" id="UP000637002"/>
    </source>
</evidence>
<dbReference type="Pfam" id="PF00300">
    <property type="entry name" value="His_Phos_1"/>
    <property type="match status" value="1"/>
</dbReference>
<keyword evidence="4" id="KW-1185">Reference proteome</keyword>
<dbReference type="SUPFAM" id="SSF53254">
    <property type="entry name" value="Phosphoglycerate mutase-like"/>
    <property type="match status" value="1"/>
</dbReference>
<dbReference type="GO" id="GO:0016791">
    <property type="term" value="F:phosphatase activity"/>
    <property type="evidence" value="ECO:0007669"/>
    <property type="project" value="TreeGrafter"/>
</dbReference>